<dbReference type="Pfam" id="PF14414">
    <property type="entry name" value="WHH"/>
    <property type="match status" value="1"/>
</dbReference>
<gene>
    <name evidence="1" type="ORF">LAD12857_06030</name>
</gene>
<keyword evidence="2" id="KW-1185">Reference proteome</keyword>
<sequence>MWKYTNKDGVTVKYNNGYPNFKEAGQVKQEVDIGGFKDYRTDFELADELAPNGPRDSINNTWHHNEDGKTLQEVDKFIHKEFTHRGGMSIKKSN</sequence>
<dbReference type="InterPro" id="IPR032869">
    <property type="entry name" value="WHH_dom_containing"/>
</dbReference>
<evidence type="ECO:0000313" key="1">
    <source>
        <dbReference type="EMBL" id="GLB28680.1"/>
    </source>
</evidence>
<dbReference type="Proteomes" id="UP001419084">
    <property type="component" value="Unassembled WGS sequence"/>
</dbReference>
<protein>
    <recommendedName>
        <fullName evidence="3">Cytoplasmic protein</fullName>
    </recommendedName>
</protein>
<reference evidence="1 2" key="1">
    <citation type="journal article" date="2024" name="Int. J. Syst. Evol. Microbiol.">
        <title>Lacrimispora brassicae sp. nov. isolated from fermented cabbage, and proposal of Clostridium indicum Gundawar et al. 2019 and Clostridium methoxybenzovorans Mechichi et al. 1999 as heterotypic synonyms of Lacrimispora amygdalina (Parshina et al. 2003) Haas and Blanchard 2020 and Lacrimispora indolis (McClung and McCoy 1957) Haas and Blanchard 2020, respectively.</title>
        <authorList>
            <person name="Kobayashi H."/>
            <person name="Tanizawa Y."/>
            <person name="Sakamoto M."/>
            <person name="Ohkuma M."/>
            <person name="Tohno M."/>
        </authorList>
    </citation>
    <scope>NUCLEOTIDE SEQUENCE [LARGE SCALE GENOMIC DNA]</scope>
    <source>
        <strain evidence="1 2">DSM 12857</strain>
    </source>
</reference>
<accession>A0ABQ5M238</accession>
<name>A0ABQ5M238_9FIRM</name>
<evidence type="ECO:0000313" key="2">
    <source>
        <dbReference type="Proteomes" id="UP001419084"/>
    </source>
</evidence>
<proteinExistence type="predicted"/>
<dbReference type="RefSeq" id="WP_346064596.1">
    <property type="nucleotide sequence ID" value="NZ_BRPJ01000010.1"/>
</dbReference>
<evidence type="ECO:0008006" key="3">
    <source>
        <dbReference type="Google" id="ProtNLM"/>
    </source>
</evidence>
<organism evidence="1 2">
    <name type="scientific">Lacrimispora amygdalina</name>
    <dbReference type="NCBI Taxonomy" id="253257"/>
    <lineage>
        <taxon>Bacteria</taxon>
        <taxon>Bacillati</taxon>
        <taxon>Bacillota</taxon>
        <taxon>Clostridia</taxon>
        <taxon>Lachnospirales</taxon>
        <taxon>Lachnospiraceae</taxon>
        <taxon>Lacrimispora</taxon>
    </lineage>
</organism>
<comment type="caution">
    <text evidence="1">The sequence shown here is derived from an EMBL/GenBank/DDBJ whole genome shotgun (WGS) entry which is preliminary data.</text>
</comment>
<dbReference type="EMBL" id="BRPJ01000010">
    <property type="protein sequence ID" value="GLB28680.1"/>
    <property type="molecule type" value="Genomic_DNA"/>
</dbReference>